<keyword evidence="4" id="KW-1185">Reference proteome</keyword>
<protein>
    <submittedName>
        <fullName evidence="3">DNA polymerase-4/DNA polymerase V</fullName>
    </submittedName>
</protein>
<dbReference type="Pfam" id="PF11799">
    <property type="entry name" value="IMS_C"/>
    <property type="match status" value="1"/>
</dbReference>
<dbReference type="Gene3D" id="3.30.1490.100">
    <property type="entry name" value="DNA polymerase, Y-family, little finger domain"/>
    <property type="match status" value="1"/>
</dbReference>
<dbReference type="STRING" id="1830138.SAMN05443507_10847"/>
<proteinExistence type="inferred from homology"/>
<feature type="domain" description="UmuC" evidence="2">
    <location>
        <begin position="1"/>
        <end position="190"/>
    </location>
</feature>
<evidence type="ECO:0000313" key="4">
    <source>
        <dbReference type="Proteomes" id="UP000184016"/>
    </source>
</evidence>
<dbReference type="InterPro" id="IPR017961">
    <property type="entry name" value="DNA_pol_Y-fam_little_finger"/>
</dbReference>
<comment type="similarity">
    <text evidence="1">Belongs to the DNA polymerase type-Y family.</text>
</comment>
<dbReference type="Gene3D" id="1.10.150.20">
    <property type="entry name" value="5' to 3' exonuclease, C-terminal subdomain"/>
    <property type="match status" value="1"/>
</dbReference>
<dbReference type="GO" id="GO:0003684">
    <property type="term" value="F:damaged DNA binding"/>
    <property type="evidence" value="ECO:0007669"/>
    <property type="project" value="InterPro"/>
</dbReference>
<sequence>MQSFYASVEVATTPAFTASRHLECDESDPPLAVTGDPERRSGIVLAASPTAKAMGVSTAMRLGEAVRACPKLICVRPRMRLYLETSLRIQETIRQMFPKAESFSIDECFFAFPYPSHFFADPLQTASELRTRIWDQFRIRCRVGLAPNKWAAKMANKAAKHRRGGVIWWTQDQLIHELHALPVTEMWGLKRRAQILIEEFGCQTIGDVARLPLGRLRTRFGVWGEVIQRWAQGQDGSTLNDNALQTPHRGYSNRTTLPRDFYQREEVAVVILELLDEVCSRTRYTQQCGRRIGLGLTYEGMTGGFFRAKTLPRPTNRSEQLYPILLSLLDTHWDGSGVRAVSVSLDLLTEESGTQLDLFENVPRRQQLWRTVDHLHATFGETSIIRTSSLLPAGQKHTRAVKIGGHFA</sequence>
<organism evidence="3 4">
    <name type="scientific">Alicyclobacillus tolerans</name>
    <dbReference type="NCBI Taxonomy" id="90970"/>
    <lineage>
        <taxon>Bacteria</taxon>
        <taxon>Bacillati</taxon>
        <taxon>Bacillota</taxon>
        <taxon>Bacilli</taxon>
        <taxon>Bacillales</taxon>
        <taxon>Alicyclobacillaceae</taxon>
        <taxon>Alicyclobacillus</taxon>
    </lineage>
</organism>
<dbReference type="InterPro" id="IPR043502">
    <property type="entry name" value="DNA/RNA_pol_sf"/>
</dbReference>
<dbReference type="InterPro" id="IPR050116">
    <property type="entry name" value="DNA_polymerase-Y"/>
</dbReference>
<dbReference type="EMBL" id="FRAF01000008">
    <property type="protein sequence ID" value="SHK07905.1"/>
    <property type="molecule type" value="Genomic_DNA"/>
</dbReference>
<dbReference type="GO" id="GO:0003887">
    <property type="term" value="F:DNA-directed DNA polymerase activity"/>
    <property type="evidence" value="ECO:0007669"/>
    <property type="project" value="TreeGrafter"/>
</dbReference>
<evidence type="ECO:0000313" key="3">
    <source>
        <dbReference type="EMBL" id="SHK07905.1"/>
    </source>
</evidence>
<dbReference type="PROSITE" id="PS50173">
    <property type="entry name" value="UMUC"/>
    <property type="match status" value="1"/>
</dbReference>
<dbReference type="SUPFAM" id="SSF56672">
    <property type="entry name" value="DNA/RNA polymerases"/>
    <property type="match status" value="1"/>
</dbReference>
<name>A0A1M6PIW8_9BACL</name>
<dbReference type="PANTHER" id="PTHR11076">
    <property type="entry name" value="DNA REPAIR POLYMERASE UMUC / TRANSFERASE FAMILY MEMBER"/>
    <property type="match status" value="1"/>
</dbReference>
<dbReference type="InterPro" id="IPR036775">
    <property type="entry name" value="DNA_pol_Y-fam_lit_finger_sf"/>
</dbReference>
<dbReference type="Gene3D" id="3.40.1170.60">
    <property type="match status" value="1"/>
</dbReference>
<dbReference type="InterPro" id="IPR001126">
    <property type="entry name" value="UmuC"/>
</dbReference>
<dbReference type="SUPFAM" id="SSF100879">
    <property type="entry name" value="Lesion bypass DNA polymerase (Y-family), little finger domain"/>
    <property type="match status" value="1"/>
</dbReference>
<dbReference type="GO" id="GO:0042276">
    <property type="term" value="P:error-prone translesion synthesis"/>
    <property type="evidence" value="ECO:0007669"/>
    <property type="project" value="TreeGrafter"/>
</dbReference>
<dbReference type="Pfam" id="PF00817">
    <property type="entry name" value="IMS"/>
    <property type="match status" value="1"/>
</dbReference>
<dbReference type="Proteomes" id="UP000184016">
    <property type="component" value="Unassembled WGS sequence"/>
</dbReference>
<dbReference type="AlphaFoldDB" id="A0A1M6PIW8"/>
<dbReference type="GO" id="GO:0006281">
    <property type="term" value="P:DNA repair"/>
    <property type="evidence" value="ECO:0007669"/>
    <property type="project" value="InterPro"/>
</dbReference>
<dbReference type="PANTHER" id="PTHR11076:SF35">
    <property type="entry name" value="DNA REPAIR PROTEIN HOMOLOG YOBH"/>
    <property type="match status" value="1"/>
</dbReference>
<reference evidence="4" key="1">
    <citation type="submission" date="2016-11" db="EMBL/GenBank/DDBJ databases">
        <authorList>
            <person name="Varghese N."/>
            <person name="Submissions S."/>
        </authorList>
    </citation>
    <scope>NUCLEOTIDE SEQUENCE [LARGE SCALE GENOMIC DNA]</scope>
    <source>
        <strain evidence="4">USBA-503</strain>
    </source>
</reference>
<dbReference type="Gene3D" id="3.30.70.270">
    <property type="match status" value="1"/>
</dbReference>
<dbReference type="GO" id="GO:0009432">
    <property type="term" value="P:SOS response"/>
    <property type="evidence" value="ECO:0007669"/>
    <property type="project" value="TreeGrafter"/>
</dbReference>
<gene>
    <name evidence="3" type="ORF">SAMN05443507_10847</name>
</gene>
<dbReference type="GO" id="GO:0005829">
    <property type="term" value="C:cytosol"/>
    <property type="evidence" value="ECO:0007669"/>
    <property type="project" value="TreeGrafter"/>
</dbReference>
<accession>A0A1M6PIW8</accession>
<evidence type="ECO:0000259" key="2">
    <source>
        <dbReference type="PROSITE" id="PS50173"/>
    </source>
</evidence>
<dbReference type="InterPro" id="IPR043128">
    <property type="entry name" value="Rev_trsase/Diguanyl_cyclase"/>
</dbReference>
<evidence type="ECO:0000256" key="1">
    <source>
        <dbReference type="ARBA" id="ARBA00010945"/>
    </source>
</evidence>